<dbReference type="PANTHER" id="PTHR46579">
    <property type="entry name" value="F5/8 TYPE C DOMAIN-CONTAINING PROTEIN-RELATED"/>
    <property type="match status" value="1"/>
</dbReference>
<protein>
    <submittedName>
        <fullName evidence="1">Uncharacterized protein</fullName>
    </submittedName>
</protein>
<dbReference type="Proteomes" id="UP000054317">
    <property type="component" value="Unassembled WGS sequence"/>
</dbReference>
<dbReference type="OMA" id="HEDEAYV"/>
<evidence type="ECO:0000313" key="2">
    <source>
        <dbReference type="Proteomes" id="UP000054317"/>
    </source>
</evidence>
<dbReference type="KEGG" id="tvs:TRAVEDRAFT_137593"/>
<dbReference type="OrthoDB" id="2404451at2759"/>
<proteinExistence type="predicted"/>
<accession>R7S8M9</accession>
<reference evidence="2" key="1">
    <citation type="journal article" date="2012" name="Science">
        <title>The Paleozoic origin of enzymatic lignin decomposition reconstructed from 31 fungal genomes.</title>
        <authorList>
            <person name="Floudas D."/>
            <person name="Binder M."/>
            <person name="Riley R."/>
            <person name="Barry K."/>
            <person name="Blanchette R.A."/>
            <person name="Henrissat B."/>
            <person name="Martinez A.T."/>
            <person name="Otillar R."/>
            <person name="Spatafora J.W."/>
            <person name="Yadav J.S."/>
            <person name="Aerts A."/>
            <person name="Benoit I."/>
            <person name="Boyd A."/>
            <person name="Carlson A."/>
            <person name="Copeland A."/>
            <person name="Coutinho P.M."/>
            <person name="de Vries R.P."/>
            <person name="Ferreira P."/>
            <person name="Findley K."/>
            <person name="Foster B."/>
            <person name="Gaskell J."/>
            <person name="Glotzer D."/>
            <person name="Gorecki P."/>
            <person name="Heitman J."/>
            <person name="Hesse C."/>
            <person name="Hori C."/>
            <person name="Igarashi K."/>
            <person name="Jurgens J.A."/>
            <person name="Kallen N."/>
            <person name="Kersten P."/>
            <person name="Kohler A."/>
            <person name="Kuees U."/>
            <person name="Kumar T.K.A."/>
            <person name="Kuo A."/>
            <person name="LaButti K."/>
            <person name="Larrondo L.F."/>
            <person name="Lindquist E."/>
            <person name="Ling A."/>
            <person name="Lombard V."/>
            <person name="Lucas S."/>
            <person name="Lundell T."/>
            <person name="Martin R."/>
            <person name="McLaughlin D.J."/>
            <person name="Morgenstern I."/>
            <person name="Morin E."/>
            <person name="Murat C."/>
            <person name="Nagy L.G."/>
            <person name="Nolan M."/>
            <person name="Ohm R.A."/>
            <person name="Patyshakuliyeva A."/>
            <person name="Rokas A."/>
            <person name="Ruiz-Duenas F.J."/>
            <person name="Sabat G."/>
            <person name="Salamov A."/>
            <person name="Samejima M."/>
            <person name="Schmutz J."/>
            <person name="Slot J.C."/>
            <person name="St John F."/>
            <person name="Stenlid J."/>
            <person name="Sun H."/>
            <person name="Sun S."/>
            <person name="Syed K."/>
            <person name="Tsang A."/>
            <person name="Wiebenga A."/>
            <person name="Young D."/>
            <person name="Pisabarro A."/>
            <person name="Eastwood D.C."/>
            <person name="Martin F."/>
            <person name="Cullen D."/>
            <person name="Grigoriev I.V."/>
            <person name="Hibbett D.S."/>
        </authorList>
    </citation>
    <scope>NUCLEOTIDE SEQUENCE [LARGE SCALE GENOMIC DNA]</scope>
    <source>
        <strain evidence="2">FP-101664</strain>
    </source>
</reference>
<name>R7S8M9_TRAVS</name>
<dbReference type="KEGG" id="tvs:TRAVEDRAFT_135660"/>
<organism evidence="1 2">
    <name type="scientific">Trametes versicolor (strain FP-101664)</name>
    <name type="common">White-rot fungus</name>
    <name type="synonym">Coriolus versicolor</name>
    <dbReference type="NCBI Taxonomy" id="717944"/>
    <lineage>
        <taxon>Eukaryota</taxon>
        <taxon>Fungi</taxon>
        <taxon>Dikarya</taxon>
        <taxon>Basidiomycota</taxon>
        <taxon>Agaricomycotina</taxon>
        <taxon>Agaricomycetes</taxon>
        <taxon>Polyporales</taxon>
        <taxon>Polyporaceae</taxon>
        <taxon>Trametes</taxon>
    </lineage>
</organism>
<dbReference type="PANTHER" id="PTHR46579:SF1">
    <property type="entry name" value="F5_8 TYPE C DOMAIN-CONTAINING PROTEIN"/>
    <property type="match status" value="1"/>
</dbReference>
<dbReference type="RefSeq" id="XP_008045795.1">
    <property type="nucleotide sequence ID" value="XM_008047604.1"/>
</dbReference>
<sequence>MHLIWENVMKNLMQLWTGQYKGLDCGSGDYEIEPTVWEAVGAASAEAGNYIPYVFGPRPPNVASDKTSWTADTRSFWTQYIGPVLLERRFKHRRYYDHFVLFVKLIRRCLQFEITSDELAEIRTGFEQWVLQYEEFYYQHNPDRLSACPVTIHALLHIADSIMNAGPVWASWAFVMERYCGTLQPAIRSRRFPYSSLNRYVLDQARLVQIKLIYGPHARSQLALSPPATAPKGRRVPGYDTCILLPARRNTSLDRSLSNKITSALCTRFESIPPHILRRALPAEIEEWGKVRVLNDGDTIRAAAMDKPGEDARDATFVRYEVLVDRNTRHRNRPIVLEPKTLYGQLQRIFVVQLSTMPATIHASEPPPPVLLAAIQTCDIQRSNNELDIHYYSRLGAIDYVDITTIQCVVGRIKDRGQYAIIDRSGSLSRALYLDGED</sequence>
<dbReference type="AlphaFoldDB" id="R7S8M9"/>
<evidence type="ECO:0000313" key="1">
    <source>
        <dbReference type="EMBL" id="EIW51319.1"/>
    </source>
</evidence>
<keyword evidence="2" id="KW-1185">Reference proteome</keyword>
<dbReference type="GeneID" id="19409003"/>
<gene>
    <name evidence="1" type="ORF">TRAVEDRAFT_137593</name>
</gene>
<dbReference type="EMBL" id="JH711853">
    <property type="protein sequence ID" value="EIW51319.1"/>
    <property type="molecule type" value="Genomic_DNA"/>
</dbReference>
<dbReference type="RefSeq" id="XP_008044733.1">
    <property type="nucleotide sequence ID" value="XM_008046542.1"/>
</dbReference>